<gene>
    <name evidence="2" type="ORF">SLEP1_g18471</name>
</gene>
<dbReference type="AlphaFoldDB" id="A0AAV5J872"/>
<evidence type="ECO:0000256" key="1">
    <source>
        <dbReference type="SAM" id="SignalP"/>
    </source>
</evidence>
<reference evidence="2 3" key="1">
    <citation type="journal article" date="2021" name="Commun. Biol.">
        <title>The genome of Shorea leprosula (Dipterocarpaceae) highlights the ecological relevance of drought in aseasonal tropical rainforests.</title>
        <authorList>
            <person name="Ng K.K.S."/>
            <person name="Kobayashi M.J."/>
            <person name="Fawcett J.A."/>
            <person name="Hatakeyama M."/>
            <person name="Paape T."/>
            <person name="Ng C.H."/>
            <person name="Ang C.C."/>
            <person name="Tnah L.H."/>
            <person name="Lee C.T."/>
            <person name="Nishiyama T."/>
            <person name="Sese J."/>
            <person name="O'Brien M.J."/>
            <person name="Copetti D."/>
            <person name="Mohd Noor M.I."/>
            <person name="Ong R.C."/>
            <person name="Putra M."/>
            <person name="Sireger I.Z."/>
            <person name="Indrioko S."/>
            <person name="Kosugi Y."/>
            <person name="Izuno A."/>
            <person name="Isagi Y."/>
            <person name="Lee S.L."/>
            <person name="Shimizu K.K."/>
        </authorList>
    </citation>
    <scope>NUCLEOTIDE SEQUENCE [LARGE SCALE GENOMIC DNA]</scope>
    <source>
        <strain evidence="2">214</strain>
    </source>
</reference>
<sequence>MLVNYPRWPGIVFAWLGVMSCNGGLAIKDGNGPEACDTVTGRGKIPARRQSGREVQCRDAHASSCTLGP</sequence>
<feature type="signal peptide" evidence="1">
    <location>
        <begin position="1"/>
        <end position="26"/>
    </location>
</feature>
<dbReference type="Proteomes" id="UP001054252">
    <property type="component" value="Unassembled WGS sequence"/>
</dbReference>
<keyword evidence="3" id="KW-1185">Reference proteome</keyword>
<accession>A0AAV5J872</accession>
<protein>
    <submittedName>
        <fullName evidence="2">Uncharacterized protein</fullName>
    </submittedName>
</protein>
<proteinExistence type="predicted"/>
<organism evidence="2 3">
    <name type="scientific">Rubroshorea leprosula</name>
    <dbReference type="NCBI Taxonomy" id="152421"/>
    <lineage>
        <taxon>Eukaryota</taxon>
        <taxon>Viridiplantae</taxon>
        <taxon>Streptophyta</taxon>
        <taxon>Embryophyta</taxon>
        <taxon>Tracheophyta</taxon>
        <taxon>Spermatophyta</taxon>
        <taxon>Magnoliopsida</taxon>
        <taxon>eudicotyledons</taxon>
        <taxon>Gunneridae</taxon>
        <taxon>Pentapetalae</taxon>
        <taxon>rosids</taxon>
        <taxon>malvids</taxon>
        <taxon>Malvales</taxon>
        <taxon>Dipterocarpaceae</taxon>
        <taxon>Rubroshorea</taxon>
    </lineage>
</organism>
<dbReference type="EMBL" id="BPVZ01000025">
    <property type="protein sequence ID" value="GKV06598.1"/>
    <property type="molecule type" value="Genomic_DNA"/>
</dbReference>
<evidence type="ECO:0000313" key="2">
    <source>
        <dbReference type="EMBL" id="GKV06598.1"/>
    </source>
</evidence>
<keyword evidence="1" id="KW-0732">Signal</keyword>
<comment type="caution">
    <text evidence="2">The sequence shown here is derived from an EMBL/GenBank/DDBJ whole genome shotgun (WGS) entry which is preliminary data.</text>
</comment>
<evidence type="ECO:0000313" key="3">
    <source>
        <dbReference type="Proteomes" id="UP001054252"/>
    </source>
</evidence>
<dbReference type="PROSITE" id="PS51257">
    <property type="entry name" value="PROKAR_LIPOPROTEIN"/>
    <property type="match status" value="1"/>
</dbReference>
<feature type="chain" id="PRO_5043708459" evidence="1">
    <location>
        <begin position="27"/>
        <end position="69"/>
    </location>
</feature>
<name>A0AAV5J872_9ROSI</name>